<dbReference type="RefSeq" id="WP_166850268.1">
    <property type="nucleotide sequence ID" value="NZ_JAAONY010000001.1"/>
</dbReference>
<comment type="caution">
    <text evidence="6">The sequence shown here is derived from an EMBL/GenBank/DDBJ whole genome shotgun (WGS) entry which is preliminary data.</text>
</comment>
<dbReference type="PRINTS" id="PR00039">
    <property type="entry name" value="HTHLYSR"/>
</dbReference>
<evidence type="ECO:0000259" key="5">
    <source>
        <dbReference type="PROSITE" id="PS50931"/>
    </source>
</evidence>
<name>A0A7X0JT04_9GAMM</name>
<dbReference type="InterPro" id="IPR050950">
    <property type="entry name" value="HTH-type_LysR_regulators"/>
</dbReference>
<dbReference type="GO" id="GO:0003700">
    <property type="term" value="F:DNA-binding transcription factor activity"/>
    <property type="evidence" value="ECO:0007669"/>
    <property type="project" value="InterPro"/>
</dbReference>
<dbReference type="InterPro" id="IPR005119">
    <property type="entry name" value="LysR_subst-bd"/>
</dbReference>
<dbReference type="InterPro" id="IPR036388">
    <property type="entry name" value="WH-like_DNA-bd_sf"/>
</dbReference>
<dbReference type="GO" id="GO:0005829">
    <property type="term" value="C:cytosol"/>
    <property type="evidence" value="ECO:0007669"/>
    <property type="project" value="TreeGrafter"/>
</dbReference>
<dbReference type="InterPro" id="IPR000847">
    <property type="entry name" value="LysR_HTH_N"/>
</dbReference>
<dbReference type="SUPFAM" id="SSF53850">
    <property type="entry name" value="Periplasmic binding protein-like II"/>
    <property type="match status" value="1"/>
</dbReference>
<evidence type="ECO:0000256" key="3">
    <source>
        <dbReference type="ARBA" id="ARBA00023125"/>
    </source>
</evidence>
<keyword evidence="3 6" id="KW-0238">DNA-binding</keyword>
<dbReference type="InParanoid" id="A0A7X0JT04"/>
<dbReference type="Pfam" id="PF03466">
    <property type="entry name" value="LysR_substrate"/>
    <property type="match status" value="1"/>
</dbReference>
<evidence type="ECO:0000256" key="2">
    <source>
        <dbReference type="ARBA" id="ARBA00023015"/>
    </source>
</evidence>
<dbReference type="FunFam" id="1.10.10.10:FF:000001">
    <property type="entry name" value="LysR family transcriptional regulator"/>
    <property type="match status" value="1"/>
</dbReference>
<sequence>MDKRQLQIFRQVAISQSFTKAALELHMAQPAVSIAVKKLEDELATPLFNRIDRRIGLTAAGEKLLFRAERILSEFQQAKDELRELEALKSGQVRLDTPAMLGSYYLPEKLIGFRQAYPGIDLHITAEGTQRAEQMLLDGSTDMAIVNVRQHSELIESSYLLREEVVLCMALDHPFAEKTAVDFHDIKDEPLLVYHQGYHLRQILNHLEAKSGHKANIIVETDILRLMVNMVASGQGMCLCLRRLVEEEQELLALPFHEPQYIEMGMGWKKGGYLSPANRAFVNYLIGEAEGIQ</sequence>
<dbReference type="PANTHER" id="PTHR30419:SF8">
    <property type="entry name" value="NITROGEN ASSIMILATION TRANSCRIPTIONAL ACTIVATOR-RELATED"/>
    <property type="match status" value="1"/>
</dbReference>
<evidence type="ECO:0000256" key="1">
    <source>
        <dbReference type="ARBA" id="ARBA00009437"/>
    </source>
</evidence>
<dbReference type="AlphaFoldDB" id="A0A7X0JT04"/>
<dbReference type="SUPFAM" id="SSF46785">
    <property type="entry name" value="Winged helix' DNA-binding domain"/>
    <property type="match status" value="1"/>
</dbReference>
<dbReference type="Proteomes" id="UP000528457">
    <property type="component" value="Unassembled WGS sequence"/>
</dbReference>
<feature type="domain" description="HTH lysR-type" evidence="5">
    <location>
        <begin position="1"/>
        <end position="58"/>
    </location>
</feature>
<evidence type="ECO:0000256" key="4">
    <source>
        <dbReference type="ARBA" id="ARBA00023163"/>
    </source>
</evidence>
<dbReference type="EMBL" id="JACHHT010000001">
    <property type="protein sequence ID" value="MBB6520776.1"/>
    <property type="molecule type" value="Genomic_DNA"/>
</dbReference>
<evidence type="ECO:0000313" key="7">
    <source>
        <dbReference type="Proteomes" id="UP000528457"/>
    </source>
</evidence>
<organism evidence="6 7">
    <name type="scientific">Pseudoteredinibacter isoporae</name>
    <dbReference type="NCBI Taxonomy" id="570281"/>
    <lineage>
        <taxon>Bacteria</taxon>
        <taxon>Pseudomonadati</taxon>
        <taxon>Pseudomonadota</taxon>
        <taxon>Gammaproteobacteria</taxon>
        <taxon>Cellvibrionales</taxon>
        <taxon>Cellvibrionaceae</taxon>
        <taxon>Pseudoteredinibacter</taxon>
    </lineage>
</organism>
<dbReference type="Gene3D" id="3.40.190.290">
    <property type="match status" value="1"/>
</dbReference>
<dbReference type="PROSITE" id="PS50931">
    <property type="entry name" value="HTH_LYSR"/>
    <property type="match status" value="1"/>
</dbReference>
<dbReference type="CDD" id="cd05466">
    <property type="entry name" value="PBP2_LTTR_substrate"/>
    <property type="match status" value="1"/>
</dbReference>
<reference evidence="6 7" key="1">
    <citation type="submission" date="2020-08" db="EMBL/GenBank/DDBJ databases">
        <title>Genomic Encyclopedia of Type Strains, Phase IV (KMG-IV): sequencing the most valuable type-strain genomes for metagenomic binning, comparative biology and taxonomic classification.</title>
        <authorList>
            <person name="Goeker M."/>
        </authorList>
    </citation>
    <scope>NUCLEOTIDE SEQUENCE [LARGE SCALE GENOMIC DNA]</scope>
    <source>
        <strain evidence="6 7">DSM 22368</strain>
    </source>
</reference>
<proteinExistence type="inferred from homology"/>
<keyword evidence="2" id="KW-0805">Transcription regulation</keyword>
<dbReference type="InterPro" id="IPR036390">
    <property type="entry name" value="WH_DNA-bd_sf"/>
</dbReference>
<keyword evidence="4" id="KW-0804">Transcription</keyword>
<dbReference type="GO" id="GO:0003677">
    <property type="term" value="F:DNA binding"/>
    <property type="evidence" value="ECO:0007669"/>
    <property type="project" value="UniProtKB-KW"/>
</dbReference>
<accession>A0A7X0JT04</accession>
<evidence type="ECO:0000313" key="6">
    <source>
        <dbReference type="EMBL" id="MBB6520776.1"/>
    </source>
</evidence>
<dbReference type="Gene3D" id="1.10.10.10">
    <property type="entry name" value="Winged helix-like DNA-binding domain superfamily/Winged helix DNA-binding domain"/>
    <property type="match status" value="1"/>
</dbReference>
<dbReference type="PANTHER" id="PTHR30419">
    <property type="entry name" value="HTH-TYPE TRANSCRIPTIONAL REGULATOR YBHD"/>
    <property type="match status" value="1"/>
</dbReference>
<comment type="similarity">
    <text evidence="1">Belongs to the LysR transcriptional regulatory family.</text>
</comment>
<dbReference type="Pfam" id="PF00126">
    <property type="entry name" value="HTH_1"/>
    <property type="match status" value="1"/>
</dbReference>
<protein>
    <submittedName>
        <fullName evidence="6">DNA-binding transcriptional LysR family regulator</fullName>
    </submittedName>
</protein>
<keyword evidence="7" id="KW-1185">Reference proteome</keyword>
<gene>
    <name evidence="6" type="ORF">HNR48_001054</name>
</gene>